<dbReference type="InterPro" id="IPR045079">
    <property type="entry name" value="Oxoprolinase-like"/>
</dbReference>
<dbReference type="PANTHER" id="PTHR11365">
    <property type="entry name" value="5-OXOPROLINASE RELATED"/>
    <property type="match status" value="1"/>
</dbReference>
<comment type="caution">
    <text evidence="2">The sequence shown here is derived from an EMBL/GenBank/DDBJ whole genome shotgun (WGS) entry which is preliminary data.</text>
</comment>
<dbReference type="GO" id="GO:0006749">
    <property type="term" value="P:glutathione metabolic process"/>
    <property type="evidence" value="ECO:0007669"/>
    <property type="project" value="TreeGrafter"/>
</dbReference>
<dbReference type="PANTHER" id="PTHR11365:SF23">
    <property type="entry name" value="HYPOTHETICAL 5-OXOPROLINASE (EUROFUNG)-RELATED"/>
    <property type="match status" value="1"/>
</dbReference>
<accession>A0A853FW28</accession>
<name>A0A853FW28_9BURK</name>
<evidence type="ECO:0000313" key="3">
    <source>
        <dbReference type="Proteomes" id="UP000559809"/>
    </source>
</evidence>
<dbReference type="GO" id="GO:0005829">
    <property type="term" value="C:cytosol"/>
    <property type="evidence" value="ECO:0007669"/>
    <property type="project" value="TreeGrafter"/>
</dbReference>
<evidence type="ECO:0000313" key="2">
    <source>
        <dbReference type="EMBL" id="NYT50244.1"/>
    </source>
</evidence>
<protein>
    <submittedName>
        <fullName evidence="2">Hydantoinase B/oxoprolinase family protein</fullName>
    </submittedName>
</protein>
<dbReference type="GO" id="GO:0017168">
    <property type="term" value="F:5-oxoprolinase (ATP-hydrolyzing) activity"/>
    <property type="evidence" value="ECO:0007669"/>
    <property type="project" value="TreeGrafter"/>
</dbReference>
<dbReference type="InterPro" id="IPR003692">
    <property type="entry name" value="Hydantoinase_B"/>
</dbReference>
<gene>
    <name evidence="2" type="ORF">H0A72_13070</name>
</gene>
<dbReference type="Proteomes" id="UP000559809">
    <property type="component" value="Unassembled WGS sequence"/>
</dbReference>
<feature type="domain" description="Hydantoinase B/oxoprolinase" evidence="1">
    <location>
        <begin position="13"/>
        <end position="520"/>
    </location>
</feature>
<dbReference type="RefSeq" id="WP_180155981.1">
    <property type="nucleotide sequence ID" value="NZ_JACCEM010000006.1"/>
</dbReference>
<dbReference type="AlphaFoldDB" id="A0A853FW28"/>
<dbReference type="EMBL" id="JACCEM010000006">
    <property type="protein sequence ID" value="NYT50244.1"/>
    <property type="molecule type" value="Genomic_DNA"/>
</dbReference>
<organism evidence="2 3">
    <name type="scientific">Parapusillimonas granuli</name>
    <dbReference type="NCBI Taxonomy" id="380911"/>
    <lineage>
        <taxon>Bacteria</taxon>
        <taxon>Pseudomonadati</taxon>
        <taxon>Pseudomonadota</taxon>
        <taxon>Betaproteobacteria</taxon>
        <taxon>Burkholderiales</taxon>
        <taxon>Alcaligenaceae</taxon>
        <taxon>Parapusillimonas</taxon>
    </lineage>
</organism>
<proteinExistence type="predicted"/>
<reference evidence="2 3" key="1">
    <citation type="submission" date="2020-07" db="EMBL/GenBank/DDBJ databases">
        <title>Taxonomic revisions and descriptions of new bacterial species based on genomic comparisons in the high-G+C-content subgroup of the family Alcaligenaceae.</title>
        <authorList>
            <person name="Szabo A."/>
            <person name="Felfoldi T."/>
        </authorList>
    </citation>
    <scope>NUCLEOTIDE SEQUENCE [LARGE SCALE GENOMIC DNA]</scope>
    <source>
        <strain evidence="2 3">LMG 24012</strain>
    </source>
</reference>
<dbReference type="Pfam" id="PF02538">
    <property type="entry name" value="Hydantoinase_B"/>
    <property type="match status" value="1"/>
</dbReference>
<evidence type="ECO:0000259" key="1">
    <source>
        <dbReference type="Pfam" id="PF02538"/>
    </source>
</evidence>
<keyword evidence="3" id="KW-1185">Reference proteome</keyword>
<sequence length="521" mass="55508">MKSDITKPSMRFDPVTLEIIWSRLGSIVDEAATGFVRTSFSSLVREANDYAIVLTDADGNSLTQSSFSIPSFISTLPRTVQHVIRMFPRETLAPGDLIITNDPWLATGHIHDVSTVAPIFMGGKLVAFSAVTSHVPDIGGRVRSSDVPSIFEEGLQIPMLKLIDKGAPQAAVEAFIRANVRVPDATMGDIWGQGTAHEQIRNRLLELLTETGLDLAALSAEICSRSERALRDAIDALPDGEYEYRMQHDAFSSPLTIQCKVRVRGGDLHVDYSGTSPQVEDKSINVVETYTYAYTAFAVKALLSPDVPNTEGSFRPLTVHAPVGSVLNAQHPVGTGARGQIGHMLPPAVFGALGPILGPRRRAEGSGNCVVTLSGRHRGRQFAVSSFVNAGQGASAERPGFSALSFPSNLGNSPIEIIEAEAPVIVNGRSLRRGSGGRGVHPGGDGLRFDFTYVGDEPVSCSFLMARRVVPPQGTAGGEAGLPARLEINGELRDPTSVKQLRKGDRIVLETAGGGGFGAPQ</sequence>